<evidence type="ECO:0000256" key="6">
    <source>
        <dbReference type="SAM" id="MobiDB-lite"/>
    </source>
</evidence>
<evidence type="ECO:0000313" key="10">
    <source>
        <dbReference type="Proteomes" id="UP000799424"/>
    </source>
</evidence>
<keyword evidence="10" id="KW-1185">Reference proteome</keyword>
<feature type="domain" description="Rhodopsin" evidence="8">
    <location>
        <begin position="12"/>
        <end position="256"/>
    </location>
</feature>
<proteinExistence type="inferred from homology"/>
<dbReference type="AlphaFoldDB" id="A0A6A7AIB3"/>
<feature type="transmembrane region" description="Helical" evidence="7">
    <location>
        <begin position="84"/>
        <end position="105"/>
    </location>
</feature>
<evidence type="ECO:0000259" key="8">
    <source>
        <dbReference type="Pfam" id="PF20684"/>
    </source>
</evidence>
<dbReference type="PANTHER" id="PTHR33048">
    <property type="entry name" value="PTH11-LIKE INTEGRAL MEMBRANE PROTEIN (AFU_ORTHOLOGUE AFUA_5G11245)"/>
    <property type="match status" value="1"/>
</dbReference>
<reference evidence="9" key="1">
    <citation type="journal article" date="2020" name="Stud. Mycol.">
        <title>101 Dothideomycetes genomes: a test case for predicting lifestyles and emergence of pathogens.</title>
        <authorList>
            <person name="Haridas S."/>
            <person name="Albert R."/>
            <person name="Binder M."/>
            <person name="Bloem J."/>
            <person name="Labutti K."/>
            <person name="Salamov A."/>
            <person name="Andreopoulos B."/>
            <person name="Baker S."/>
            <person name="Barry K."/>
            <person name="Bills G."/>
            <person name="Bluhm B."/>
            <person name="Cannon C."/>
            <person name="Castanera R."/>
            <person name="Culley D."/>
            <person name="Daum C."/>
            <person name="Ezra D."/>
            <person name="Gonzalez J."/>
            <person name="Henrissat B."/>
            <person name="Kuo A."/>
            <person name="Liang C."/>
            <person name="Lipzen A."/>
            <person name="Lutzoni F."/>
            <person name="Magnuson J."/>
            <person name="Mondo S."/>
            <person name="Nolan M."/>
            <person name="Ohm R."/>
            <person name="Pangilinan J."/>
            <person name="Park H.-J."/>
            <person name="Ramirez L."/>
            <person name="Alfaro M."/>
            <person name="Sun H."/>
            <person name="Tritt A."/>
            <person name="Yoshinaga Y."/>
            <person name="Zwiers L.-H."/>
            <person name="Turgeon B."/>
            <person name="Goodwin S."/>
            <person name="Spatafora J."/>
            <person name="Crous P."/>
            <person name="Grigoriev I."/>
        </authorList>
    </citation>
    <scope>NUCLEOTIDE SEQUENCE</scope>
    <source>
        <strain evidence="9">CBS 113818</strain>
    </source>
</reference>
<evidence type="ECO:0000313" key="9">
    <source>
        <dbReference type="EMBL" id="KAF2833051.1"/>
    </source>
</evidence>
<evidence type="ECO:0000256" key="2">
    <source>
        <dbReference type="ARBA" id="ARBA00022692"/>
    </source>
</evidence>
<keyword evidence="2 7" id="KW-0812">Transmembrane</keyword>
<evidence type="ECO:0000256" key="4">
    <source>
        <dbReference type="ARBA" id="ARBA00023136"/>
    </source>
</evidence>
<comment type="subcellular location">
    <subcellularLocation>
        <location evidence="1">Membrane</location>
        <topology evidence="1">Multi-pass membrane protein</topology>
    </subcellularLocation>
</comment>
<accession>A0A6A7AIB3</accession>
<organism evidence="9 10">
    <name type="scientific">Ophiobolus disseminans</name>
    <dbReference type="NCBI Taxonomy" id="1469910"/>
    <lineage>
        <taxon>Eukaryota</taxon>
        <taxon>Fungi</taxon>
        <taxon>Dikarya</taxon>
        <taxon>Ascomycota</taxon>
        <taxon>Pezizomycotina</taxon>
        <taxon>Dothideomycetes</taxon>
        <taxon>Pleosporomycetidae</taxon>
        <taxon>Pleosporales</taxon>
        <taxon>Pleosporineae</taxon>
        <taxon>Phaeosphaeriaceae</taxon>
        <taxon>Ophiobolus</taxon>
    </lineage>
</organism>
<dbReference type="PANTHER" id="PTHR33048:SF163">
    <property type="entry name" value="INTEGRAL MEMBRANE PROTEIN (AFU_ORTHOLOGUE AFUA_8G05510)"/>
    <property type="match status" value="1"/>
</dbReference>
<evidence type="ECO:0000256" key="1">
    <source>
        <dbReference type="ARBA" id="ARBA00004141"/>
    </source>
</evidence>
<dbReference type="Proteomes" id="UP000799424">
    <property type="component" value="Unassembled WGS sequence"/>
</dbReference>
<gene>
    <name evidence="9" type="ORF">CC86DRAFT_310675</name>
</gene>
<evidence type="ECO:0000256" key="3">
    <source>
        <dbReference type="ARBA" id="ARBA00022989"/>
    </source>
</evidence>
<evidence type="ECO:0000256" key="5">
    <source>
        <dbReference type="ARBA" id="ARBA00038359"/>
    </source>
</evidence>
<keyword evidence="4 7" id="KW-0472">Membrane</keyword>
<dbReference type="EMBL" id="MU006216">
    <property type="protein sequence ID" value="KAF2833051.1"/>
    <property type="molecule type" value="Genomic_DNA"/>
</dbReference>
<evidence type="ECO:0000256" key="7">
    <source>
        <dbReference type="SAM" id="Phobius"/>
    </source>
</evidence>
<comment type="similarity">
    <text evidence="5">Belongs to the SAT4 family.</text>
</comment>
<protein>
    <recommendedName>
        <fullName evidence="8">Rhodopsin domain-containing protein</fullName>
    </recommendedName>
</protein>
<feature type="region of interest" description="Disordered" evidence="6">
    <location>
        <begin position="322"/>
        <end position="347"/>
    </location>
</feature>
<dbReference type="OrthoDB" id="4682787at2759"/>
<keyword evidence="3 7" id="KW-1133">Transmembrane helix</keyword>
<dbReference type="InterPro" id="IPR052337">
    <property type="entry name" value="SAT4-like"/>
</dbReference>
<dbReference type="GO" id="GO:0016020">
    <property type="term" value="C:membrane"/>
    <property type="evidence" value="ECO:0007669"/>
    <property type="project" value="UniProtKB-SubCell"/>
</dbReference>
<feature type="transmembrane region" description="Helical" evidence="7">
    <location>
        <begin position="194"/>
        <end position="218"/>
    </location>
</feature>
<dbReference type="InterPro" id="IPR049326">
    <property type="entry name" value="Rhodopsin_dom_fungi"/>
</dbReference>
<sequence>MAVLSTLSTIWRVAVRFRVSPWLSVSDWLKFKLTACDQLLNVLACAYAVVAAQEGQGRLMADPFWLVVGNTSKQLHVIFISQCLNVYAMFLVKCSICAYLMALNFGPSYRILIWISVVVVILCNFVMMLILHFAYCRPYYSRWDFSVQGKCWPAAVSEATAYVQIGSNIFTDLIYAAAPIVYLKNVQLSKQTQWGVRAVFLLALVGTGLSIAKIPITYKFLRSTELMWDAIDLSICSLNEVCVGIIIANLPPLRKTILGLLSRVIPASFATTLGVSSRKNASQPHHLSAIYSSKGHTRLDNTDDNESERSILELEDRKTTGITKTTHVSVRDGEARSQHTRSGISQM</sequence>
<dbReference type="Pfam" id="PF20684">
    <property type="entry name" value="Fung_rhodopsin"/>
    <property type="match status" value="1"/>
</dbReference>
<feature type="transmembrane region" description="Helical" evidence="7">
    <location>
        <begin position="111"/>
        <end position="135"/>
    </location>
</feature>
<name>A0A6A7AIB3_9PLEO</name>